<dbReference type="RefSeq" id="WP_015557773.1">
    <property type="nucleotide sequence ID" value="NC_021039.1"/>
</dbReference>
<feature type="compositionally biased region" description="Polar residues" evidence="1">
    <location>
        <begin position="24"/>
        <end position="49"/>
    </location>
</feature>
<dbReference type="AlphaFoldDB" id="D4LB71"/>
<sequence length="426" mass="46881">MNTRKLLSGAAALALLCSAGGCGQNESEQTHAEVQQNSGTSDISTTDAPVSTEPAGTTGTSSVATTAVSTTSVPGTQPQFCMTTNPPVSTCEPQDNSHTEQAQTNPDPSANWQEALAAEIETWGGETFCNRLGSTTFRGTRYGFTKREVSETTYEYIFFSVDPDNRGSILNRWTKSRPDITTMYACNGRFYLKSNVPGKRYESWVDTVARVIDLYDTSGTLIQTCTLPHFNAWHDQVPGDGGELSSDFITVCGNGSILIRQYKTTDAYDRMHFYYLLDPETGEKTALPPPYEGAFGFFQCGNPVYPLEVDGVYQNKLYVTCTDDCKQKTGYWYDLNAGVWHALDVDLNDSDVNPSDSDNYAIGRFLFTKGRVYDMKTDQLLSGLPESAAPLDPNKLLDPNRTLTVNDTGVYLRQDDGSNTAILKWD</sequence>
<name>D4LB71_RUMC1</name>
<proteinExistence type="predicted"/>
<protein>
    <recommendedName>
        <fullName evidence="5">DUF5050 domain-containing protein</fullName>
    </recommendedName>
</protein>
<dbReference type="PROSITE" id="PS51257">
    <property type="entry name" value="PROKAR_LIPOPROTEIN"/>
    <property type="match status" value="1"/>
</dbReference>
<feature type="chain" id="PRO_5038891864" description="DUF5050 domain-containing protein" evidence="2">
    <location>
        <begin position="24"/>
        <end position="426"/>
    </location>
</feature>
<gene>
    <name evidence="3" type="ordered locus">RUM_06540</name>
</gene>
<dbReference type="PATRIC" id="fig|213810.4.peg.559"/>
<feature type="compositionally biased region" description="Low complexity" evidence="1">
    <location>
        <begin position="54"/>
        <end position="76"/>
    </location>
</feature>
<keyword evidence="2" id="KW-0732">Signal</keyword>
<evidence type="ECO:0000313" key="4">
    <source>
        <dbReference type="Proteomes" id="UP000007054"/>
    </source>
</evidence>
<feature type="signal peptide" evidence="2">
    <location>
        <begin position="1"/>
        <end position="23"/>
    </location>
</feature>
<evidence type="ECO:0000256" key="2">
    <source>
        <dbReference type="SAM" id="SignalP"/>
    </source>
</evidence>
<reference evidence="3" key="1">
    <citation type="submission" date="2010-03" db="EMBL/GenBank/DDBJ databases">
        <title>The genome sequence of Ruminococcus sp. 18P13.</title>
        <authorList>
            <consortium name="metaHIT consortium -- http://www.metahit.eu/"/>
            <person name="Pajon A."/>
            <person name="Turner K."/>
            <person name="Parkhill J."/>
            <person name="Bernalier A."/>
        </authorList>
    </citation>
    <scope>NUCLEOTIDE SEQUENCE [LARGE SCALE GENOMIC DNA]</scope>
    <source>
        <strain evidence="3">Type strain: 18P13</strain>
    </source>
</reference>
<dbReference type="Proteomes" id="UP000007054">
    <property type="component" value="Chromosome"/>
</dbReference>
<dbReference type="GeneID" id="83155461"/>
<feature type="region of interest" description="Disordered" evidence="1">
    <location>
        <begin position="23"/>
        <end position="108"/>
    </location>
</feature>
<dbReference type="KEGG" id="rch:RUM_06540"/>
<accession>D4LB71</accession>
<organism evidence="3 4">
    <name type="scientific">Ruminococcus champanellensis (strain DSM 18848 / JCM 17042 / KCTC 15320 / 18P13)</name>
    <dbReference type="NCBI Taxonomy" id="213810"/>
    <lineage>
        <taxon>Bacteria</taxon>
        <taxon>Bacillati</taxon>
        <taxon>Bacillota</taxon>
        <taxon>Clostridia</taxon>
        <taxon>Eubacteriales</taxon>
        <taxon>Oscillospiraceae</taxon>
        <taxon>Ruminococcus</taxon>
    </lineage>
</organism>
<feature type="compositionally biased region" description="Polar residues" evidence="1">
    <location>
        <begin position="77"/>
        <end position="108"/>
    </location>
</feature>
<dbReference type="BioCyc" id="RCHA213810:RUM_RS03150-MONOMER"/>
<evidence type="ECO:0000256" key="1">
    <source>
        <dbReference type="SAM" id="MobiDB-lite"/>
    </source>
</evidence>
<evidence type="ECO:0000313" key="3">
    <source>
        <dbReference type="EMBL" id="CBL16866.1"/>
    </source>
</evidence>
<dbReference type="EMBL" id="FP929052">
    <property type="protein sequence ID" value="CBL16866.1"/>
    <property type="molecule type" value="Genomic_DNA"/>
</dbReference>
<evidence type="ECO:0008006" key="5">
    <source>
        <dbReference type="Google" id="ProtNLM"/>
    </source>
</evidence>
<dbReference type="HOGENOM" id="CLU_643864_0_0_9"/>
<reference evidence="3" key="2">
    <citation type="submission" date="2010-03" db="EMBL/GenBank/DDBJ databases">
        <authorList>
            <person name="Pajon A."/>
        </authorList>
    </citation>
    <scope>NUCLEOTIDE SEQUENCE</scope>
    <source>
        <strain evidence="3">Type strain: 18P13</strain>
    </source>
</reference>
<keyword evidence="4" id="KW-1185">Reference proteome</keyword>